<organism evidence="1 2">
    <name type="scientific">Dipteronia sinensis</name>
    <dbReference type="NCBI Taxonomy" id="43782"/>
    <lineage>
        <taxon>Eukaryota</taxon>
        <taxon>Viridiplantae</taxon>
        <taxon>Streptophyta</taxon>
        <taxon>Embryophyta</taxon>
        <taxon>Tracheophyta</taxon>
        <taxon>Spermatophyta</taxon>
        <taxon>Magnoliopsida</taxon>
        <taxon>eudicotyledons</taxon>
        <taxon>Gunneridae</taxon>
        <taxon>Pentapetalae</taxon>
        <taxon>rosids</taxon>
        <taxon>malvids</taxon>
        <taxon>Sapindales</taxon>
        <taxon>Sapindaceae</taxon>
        <taxon>Hippocastanoideae</taxon>
        <taxon>Acereae</taxon>
        <taxon>Dipteronia</taxon>
    </lineage>
</organism>
<gene>
    <name evidence="1" type="ORF">Dsin_001922</name>
</gene>
<accession>A0AAE0B5A4</accession>
<comment type="caution">
    <text evidence="1">The sequence shown here is derived from an EMBL/GenBank/DDBJ whole genome shotgun (WGS) entry which is preliminary data.</text>
</comment>
<evidence type="ECO:0000313" key="2">
    <source>
        <dbReference type="Proteomes" id="UP001281410"/>
    </source>
</evidence>
<protein>
    <submittedName>
        <fullName evidence="1">Uncharacterized protein</fullName>
    </submittedName>
</protein>
<keyword evidence="2" id="KW-1185">Reference proteome</keyword>
<reference evidence="1" key="1">
    <citation type="journal article" date="2023" name="Plant J.">
        <title>Genome sequences and population genomics provide insights into the demographic history, inbreeding, and mutation load of two 'living fossil' tree species of Dipteronia.</title>
        <authorList>
            <person name="Feng Y."/>
            <person name="Comes H.P."/>
            <person name="Chen J."/>
            <person name="Zhu S."/>
            <person name="Lu R."/>
            <person name="Zhang X."/>
            <person name="Li P."/>
            <person name="Qiu J."/>
            <person name="Olsen K.M."/>
            <person name="Qiu Y."/>
        </authorList>
    </citation>
    <scope>NUCLEOTIDE SEQUENCE</scope>
    <source>
        <strain evidence="1">NBL</strain>
    </source>
</reference>
<dbReference type="Proteomes" id="UP001281410">
    <property type="component" value="Unassembled WGS sequence"/>
</dbReference>
<evidence type="ECO:0000313" key="1">
    <source>
        <dbReference type="EMBL" id="KAK3230041.1"/>
    </source>
</evidence>
<sequence>MWRSFIWRSFMWGRELLEEESRWRIGGGESVYIYKDCWLPRQTTFKVISSSVFGEFARVQMLKTPSGAWNESLIRQNFLLEDAESILSITCSFTHAADSLMWHYEKLGSF</sequence>
<proteinExistence type="predicted"/>
<dbReference type="EMBL" id="JANJYJ010000001">
    <property type="protein sequence ID" value="KAK3230041.1"/>
    <property type="molecule type" value="Genomic_DNA"/>
</dbReference>
<dbReference type="AlphaFoldDB" id="A0AAE0B5A4"/>
<name>A0AAE0B5A4_9ROSI</name>